<name>I7LTS2_TETTS</name>
<evidence type="ECO:0000256" key="4">
    <source>
        <dbReference type="ARBA" id="ARBA00022777"/>
    </source>
</evidence>
<keyword evidence="9" id="KW-1185">Reference proteome</keyword>
<evidence type="ECO:0000256" key="1">
    <source>
        <dbReference type="ARBA" id="ARBA00022527"/>
    </source>
</evidence>
<keyword evidence="3" id="KW-0547">Nucleotide-binding</keyword>
<protein>
    <submittedName>
        <fullName evidence="8">Kinase domain protein</fullName>
    </submittedName>
</protein>
<dbReference type="GO" id="GO:0005524">
    <property type="term" value="F:ATP binding"/>
    <property type="evidence" value="ECO:0007669"/>
    <property type="project" value="UniProtKB-KW"/>
</dbReference>
<dbReference type="GeneID" id="7835802"/>
<feature type="compositionally biased region" description="Basic and acidic residues" evidence="6">
    <location>
        <begin position="322"/>
        <end position="333"/>
    </location>
</feature>
<sequence length="381" mass="43598">MPPKSPIPIPSGESLVYVAPEIINYTGRLSIDDYLKSDIYSLGIILYQLNFLSIPTQQQIDNILTTKLYIDSDISYGMMDLLQRMLCKDPLKRITAKQALVHQVFLKNKQTQGGNARYNFNKRPSKILQTIVERTFDHSELTNSNLRSEDEQKQHNSYFYNMQQLSSEQNILQSLNSNHNISLAKDNSIQPNYSIINQPSGQYNSFCSSPSDQKKNIFNNSNSIGANFSNSLGNASSSDSQNFIQYPSHMTPQTNPNAENLQFMGKDAIINKINGQEEEEEESITKESSFEDNNQNQNEIQSTKQQDGNKNSQKNSQIRSNKMKESKESRLDISDEMPEQDDDYTYCAASHLMKENIRRTYPQYAFISQLPFQLDKISQIK</sequence>
<evidence type="ECO:0000256" key="6">
    <source>
        <dbReference type="SAM" id="MobiDB-lite"/>
    </source>
</evidence>
<dbReference type="InterPro" id="IPR011009">
    <property type="entry name" value="Kinase-like_dom_sf"/>
</dbReference>
<dbReference type="Proteomes" id="UP000009168">
    <property type="component" value="Unassembled WGS sequence"/>
</dbReference>
<dbReference type="SUPFAM" id="SSF56112">
    <property type="entry name" value="Protein kinase-like (PK-like)"/>
    <property type="match status" value="1"/>
</dbReference>
<dbReference type="HOGENOM" id="CLU_726645_0_0_1"/>
<keyword evidence="5" id="KW-0067">ATP-binding</keyword>
<dbReference type="RefSeq" id="XP_976642.1">
    <property type="nucleotide sequence ID" value="XM_971549.1"/>
</dbReference>
<evidence type="ECO:0000256" key="3">
    <source>
        <dbReference type="ARBA" id="ARBA00022741"/>
    </source>
</evidence>
<dbReference type="InParanoid" id="I7LTS2"/>
<dbReference type="Gene3D" id="1.10.510.10">
    <property type="entry name" value="Transferase(Phosphotransferase) domain 1"/>
    <property type="match status" value="1"/>
</dbReference>
<feature type="domain" description="Protein kinase" evidence="7">
    <location>
        <begin position="1"/>
        <end position="105"/>
    </location>
</feature>
<feature type="compositionally biased region" description="Polar residues" evidence="6">
    <location>
        <begin position="292"/>
        <end position="320"/>
    </location>
</feature>
<gene>
    <name evidence="8" type="ORF">TTHERM_00545850</name>
</gene>
<dbReference type="PANTHER" id="PTHR24349">
    <property type="entry name" value="SERINE/THREONINE-PROTEIN KINASE"/>
    <property type="match status" value="1"/>
</dbReference>
<feature type="compositionally biased region" description="Polar residues" evidence="6">
    <location>
        <begin position="243"/>
        <end position="259"/>
    </location>
</feature>
<evidence type="ECO:0000256" key="5">
    <source>
        <dbReference type="ARBA" id="ARBA00022840"/>
    </source>
</evidence>
<reference evidence="9" key="1">
    <citation type="journal article" date="2006" name="PLoS Biol.">
        <title>Macronuclear genome sequence of the ciliate Tetrahymena thermophila, a model eukaryote.</title>
        <authorList>
            <person name="Eisen J.A."/>
            <person name="Coyne R.S."/>
            <person name="Wu M."/>
            <person name="Wu D."/>
            <person name="Thiagarajan M."/>
            <person name="Wortman J.R."/>
            <person name="Badger J.H."/>
            <person name="Ren Q."/>
            <person name="Amedeo P."/>
            <person name="Jones K.M."/>
            <person name="Tallon L.J."/>
            <person name="Delcher A.L."/>
            <person name="Salzberg S.L."/>
            <person name="Silva J.C."/>
            <person name="Haas B.J."/>
            <person name="Majoros W.H."/>
            <person name="Farzad M."/>
            <person name="Carlton J.M."/>
            <person name="Smith R.K. Jr."/>
            <person name="Garg J."/>
            <person name="Pearlman R.E."/>
            <person name="Karrer K.M."/>
            <person name="Sun L."/>
            <person name="Manning G."/>
            <person name="Elde N.C."/>
            <person name="Turkewitz A.P."/>
            <person name="Asai D.J."/>
            <person name="Wilkes D.E."/>
            <person name="Wang Y."/>
            <person name="Cai H."/>
            <person name="Collins K."/>
            <person name="Stewart B.A."/>
            <person name="Lee S.R."/>
            <person name="Wilamowska K."/>
            <person name="Weinberg Z."/>
            <person name="Ruzzo W.L."/>
            <person name="Wloga D."/>
            <person name="Gaertig J."/>
            <person name="Frankel J."/>
            <person name="Tsao C.-C."/>
            <person name="Gorovsky M.A."/>
            <person name="Keeling P.J."/>
            <person name="Waller R.F."/>
            <person name="Patron N.J."/>
            <person name="Cherry J.M."/>
            <person name="Stover N.A."/>
            <person name="Krieger C.J."/>
            <person name="del Toro C."/>
            <person name="Ryder H.F."/>
            <person name="Williamson S.C."/>
            <person name="Barbeau R.A."/>
            <person name="Hamilton E.P."/>
            <person name="Orias E."/>
        </authorList>
    </citation>
    <scope>NUCLEOTIDE SEQUENCE [LARGE SCALE GENOMIC DNA]</scope>
    <source>
        <strain evidence="9">SB210</strain>
    </source>
</reference>
<evidence type="ECO:0000259" key="7">
    <source>
        <dbReference type="PROSITE" id="PS50011"/>
    </source>
</evidence>
<proteinExistence type="predicted"/>
<dbReference type="GO" id="GO:0004674">
    <property type="term" value="F:protein serine/threonine kinase activity"/>
    <property type="evidence" value="ECO:0007669"/>
    <property type="project" value="UniProtKB-KW"/>
</dbReference>
<keyword evidence="1" id="KW-0723">Serine/threonine-protein kinase</keyword>
<feature type="compositionally biased region" description="Low complexity" evidence="6">
    <location>
        <begin position="232"/>
        <end position="242"/>
    </location>
</feature>
<keyword evidence="2" id="KW-0808">Transferase</keyword>
<dbReference type="Pfam" id="PF00069">
    <property type="entry name" value="Pkinase"/>
    <property type="match status" value="1"/>
</dbReference>
<feature type="region of interest" description="Disordered" evidence="6">
    <location>
        <begin position="232"/>
        <end position="259"/>
    </location>
</feature>
<dbReference type="KEGG" id="tet:TTHERM_00545850"/>
<dbReference type="AlphaFoldDB" id="I7LTS2"/>
<evidence type="ECO:0000313" key="9">
    <source>
        <dbReference type="Proteomes" id="UP000009168"/>
    </source>
</evidence>
<evidence type="ECO:0000313" key="8">
    <source>
        <dbReference type="EMBL" id="EAR86047.1"/>
    </source>
</evidence>
<evidence type="ECO:0000256" key="2">
    <source>
        <dbReference type="ARBA" id="ARBA00022679"/>
    </source>
</evidence>
<dbReference type="EMBL" id="GG662864">
    <property type="protein sequence ID" value="EAR86047.1"/>
    <property type="molecule type" value="Genomic_DNA"/>
</dbReference>
<organism evidence="8 9">
    <name type="scientific">Tetrahymena thermophila (strain SB210)</name>
    <dbReference type="NCBI Taxonomy" id="312017"/>
    <lineage>
        <taxon>Eukaryota</taxon>
        <taxon>Sar</taxon>
        <taxon>Alveolata</taxon>
        <taxon>Ciliophora</taxon>
        <taxon>Intramacronucleata</taxon>
        <taxon>Oligohymenophorea</taxon>
        <taxon>Hymenostomatida</taxon>
        <taxon>Tetrahymenina</taxon>
        <taxon>Tetrahymenidae</taxon>
        <taxon>Tetrahymena</taxon>
    </lineage>
</organism>
<dbReference type="InterPro" id="IPR050205">
    <property type="entry name" value="CDPK_Ser/Thr_kinases"/>
</dbReference>
<dbReference type="PROSITE" id="PS50011">
    <property type="entry name" value="PROTEIN_KINASE_DOM"/>
    <property type="match status" value="1"/>
</dbReference>
<feature type="region of interest" description="Disordered" evidence="6">
    <location>
        <begin position="275"/>
        <end position="340"/>
    </location>
</feature>
<accession>I7LTS2</accession>
<dbReference type="InterPro" id="IPR000719">
    <property type="entry name" value="Prot_kinase_dom"/>
</dbReference>
<keyword evidence="4 8" id="KW-0418">Kinase</keyword>